<dbReference type="EMBL" id="CABFNS010000162">
    <property type="protein sequence ID" value="VUC20527.1"/>
    <property type="molecule type" value="Genomic_DNA"/>
</dbReference>
<sequence length="434" mass="48871">IFRVTRSQSTIRAIMSAAAVIASLPPPGQPDIQYAPNFEKWQARASSRVKNENLTKALPDGFPTELQGNLVWDGDTVAKSYDWVYQLSNDELKEIDAAVAHFKSLGKPLGEVSADTFPLPTLHAKLRGLSDELHSGHGFFVIRGVEVDRHTREENVMIYAGLSAHIASQRGRQDKWFDGKPADVVLTHVKDLSRSNISKSIGSPAYTTDKQVFHTDSGAIVALFALESAVEGGASKLASTWRVYNEIARTRPDLIHTLSQDWDVEVFDNPNKKYTTRPLLYYQKPTGSTPERVVLQYARRYFVGYGALQRSSDIPPITEAQAEALDTLHFLGDKFSISTDFQKGDIQYINNTAIFHARDAFVDSTDKQIKIVVNVGPRLFRRHLVRFWLRDPENAWETPSQLQARWAELYDGVTSEKQVFPLEPYIRTAGHQRK</sequence>
<dbReference type="PANTHER" id="PTHR10696">
    <property type="entry name" value="GAMMA-BUTYROBETAINE HYDROXYLASE-RELATED"/>
    <property type="match status" value="1"/>
</dbReference>
<dbReference type="Gene3D" id="3.60.130.10">
    <property type="entry name" value="Clavaminate synthase-like"/>
    <property type="match status" value="1"/>
</dbReference>
<dbReference type="PANTHER" id="PTHR10696:SF54">
    <property type="entry name" value="FAMILY OXIDOREDUCTASE, PUTATIVE (AFU_ORTHOLOGUE AFUA_4G13850)-RELATED"/>
    <property type="match status" value="1"/>
</dbReference>
<keyword evidence="4" id="KW-1185">Reference proteome</keyword>
<protein>
    <recommendedName>
        <fullName evidence="2">TauD/TfdA-like domain-containing protein</fullName>
    </recommendedName>
</protein>
<dbReference type="InterPro" id="IPR003819">
    <property type="entry name" value="TauD/TfdA-like"/>
</dbReference>
<comment type="caution">
    <text evidence="3">The sequence shown here is derived from an EMBL/GenBank/DDBJ whole genome shotgun (WGS) entry which is preliminary data.</text>
</comment>
<evidence type="ECO:0000313" key="4">
    <source>
        <dbReference type="Proteomes" id="UP000766486"/>
    </source>
</evidence>
<proteinExistence type="predicted"/>
<evidence type="ECO:0000313" key="3">
    <source>
        <dbReference type="EMBL" id="VUC20527.1"/>
    </source>
</evidence>
<accession>A0ABY6TQ88</accession>
<dbReference type="Pfam" id="PF02668">
    <property type="entry name" value="TauD"/>
    <property type="match status" value="1"/>
</dbReference>
<feature type="domain" description="TauD/TfdA-like" evidence="2">
    <location>
        <begin position="107"/>
        <end position="364"/>
    </location>
</feature>
<dbReference type="SUPFAM" id="SSF51197">
    <property type="entry name" value="Clavaminate synthase-like"/>
    <property type="match status" value="1"/>
</dbReference>
<evidence type="ECO:0000256" key="1">
    <source>
        <dbReference type="ARBA" id="ARBA00023002"/>
    </source>
</evidence>
<feature type="non-terminal residue" evidence="3">
    <location>
        <position position="1"/>
    </location>
</feature>
<reference evidence="3 4" key="1">
    <citation type="submission" date="2019-06" db="EMBL/GenBank/DDBJ databases">
        <authorList>
            <person name="Broberg M."/>
        </authorList>
    </citation>
    <scope>NUCLEOTIDE SEQUENCE [LARGE SCALE GENOMIC DNA]</scope>
</reference>
<name>A0ABY6TQ88_BIOOC</name>
<evidence type="ECO:0000259" key="2">
    <source>
        <dbReference type="Pfam" id="PF02668"/>
    </source>
</evidence>
<dbReference type="InterPro" id="IPR042098">
    <property type="entry name" value="TauD-like_sf"/>
</dbReference>
<dbReference type="InterPro" id="IPR050411">
    <property type="entry name" value="AlphaKG_dependent_hydroxylases"/>
</dbReference>
<dbReference type="Proteomes" id="UP000766486">
    <property type="component" value="Unassembled WGS sequence"/>
</dbReference>
<gene>
    <name evidence="3" type="ORF">CLO192961_LOCUS24667</name>
</gene>
<organism evidence="3 4">
    <name type="scientific">Bionectria ochroleuca</name>
    <name type="common">Gliocladium roseum</name>
    <dbReference type="NCBI Taxonomy" id="29856"/>
    <lineage>
        <taxon>Eukaryota</taxon>
        <taxon>Fungi</taxon>
        <taxon>Dikarya</taxon>
        <taxon>Ascomycota</taxon>
        <taxon>Pezizomycotina</taxon>
        <taxon>Sordariomycetes</taxon>
        <taxon>Hypocreomycetidae</taxon>
        <taxon>Hypocreales</taxon>
        <taxon>Bionectriaceae</taxon>
        <taxon>Clonostachys</taxon>
    </lineage>
</organism>
<keyword evidence="1" id="KW-0560">Oxidoreductase</keyword>